<dbReference type="Pfam" id="PF22543">
    <property type="entry name" value="Rieske_4"/>
    <property type="match status" value="1"/>
</dbReference>
<dbReference type="SUPFAM" id="SSF50022">
    <property type="entry name" value="ISP domain"/>
    <property type="match status" value="1"/>
</dbReference>
<dbReference type="Pfam" id="PF04305">
    <property type="entry name" value="DUF455"/>
    <property type="match status" value="1"/>
</dbReference>
<dbReference type="AlphaFoldDB" id="A0AAD5URI5"/>
<dbReference type="PROSITE" id="PS51296">
    <property type="entry name" value="RIESKE"/>
    <property type="match status" value="1"/>
</dbReference>
<dbReference type="InterPro" id="IPR036922">
    <property type="entry name" value="Rieske_2Fe-2S_sf"/>
</dbReference>
<dbReference type="Gene3D" id="2.102.10.10">
    <property type="entry name" value="Rieske [2Fe-2S] iron-sulphur domain"/>
    <property type="match status" value="1"/>
</dbReference>
<dbReference type="InterPro" id="IPR054716">
    <property type="entry name" value="Sol_Rieske_ferrdox_dom"/>
</dbReference>
<dbReference type="EMBL" id="JANAWD010000802">
    <property type="protein sequence ID" value="KAJ3475767.1"/>
    <property type="molecule type" value="Genomic_DNA"/>
</dbReference>
<gene>
    <name evidence="6" type="ORF">NLI96_g11622</name>
</gene>
<dbReference type="PANTHER" id="PTHR21496:SF19">
    <property type="entry name" value="SI:CH211-212D10.2"/>
    <property type="match status" value="1"/>
</dbReference>
<keyword evidence="2" id="KW-0479">Metal-binding</keyword>
<evidence type="ECO:0000256" key="4">
    <source>
        <dbReference type="ARBA" id="ARBA00023014"/>
    </source>
</evidence>
<dbReference type="GO" id="GO:0051537">
    <property type="term" value="F:2 iron, 2 sulfur cluster binding"/>
    <property type="evidence" value="ECO:0007669"/>
    <property type="project" value="UniProtKB-KW"/>
</dbReference>
<proteinExistence type="predicted"/>
<dbReference type="InterPro" id="IPR007402">
    <property type="entry name" value="DUF455"/>
</dbReference>
<keyword evidence="3" id="KW-0408">Iron</keyword>
<reference evidence="6" key="1">
    <citation type="submission" date="2022-07" db="EMBL/GenBank/DDBJ databases">
        <title>Genome Sequence of Physisporinus lineatus.</title>
        <authorList>
            <person name="Buettner E."/>
        </authorList>
    </citation>
    <scope>NUCLEOTIDE SEQUENCE</scope>
    <source>
        <strain evidence="6">VT162</strain>
    </source>
</reference>
<dbReference type="GO" id="GO:0046872">
    <property type="term" value="F:metal ion binding"/>
    <property type="evidence" value="ECO:0007669"/>
    <property type="project" value="UniProtKB-KW"/>
</dbReference>
<feature type="domain" description="Rieske" evidence="5">
    <location>
        <begin position="57"/>
        <end position="122"/>
    </location>
</feature>
<protein>
    <recommendedName>
        <fullName evidence="5">Rieske domain-containing protein</fullName>
    </recommendedName>
</protein>
<evidence type="ECO:0000313" key="7">
    <source>
        <dbReference type="Proteomes" id="UP001212997"/>
    </source>
</evidence>
<name>A0AAD5URI5_9APHY</name>
<organism evidence="6 7">
    <name type="scientific">Meripilus lineatus</name>
    <dbReference type="NCBI Taxonomy" id="2056292"/>
    <lineage>
        <taxon>Eukaryota</taxon>
        <taxon>Fungi</taxon>
        <taxon>Dikarya</taxon>
        <taxon>Basidiomycota</taxon>
        <taxon>Agaricomycotina</taxon>
        <taxon>Agaricomycetes</taxon>
        <taxon>Polyporales</taxon>
        <taxon>Meripilaceae</taxon>
        <taxon>Meripilus</taxon>
    </lineage>
</organism>
<evidence type="ECO:0000256" key="3">
    <source>
        <dbReference type="ARBA" id="ARBA00023004"/>
    </source>
</evidence>
<evidence type="ECO:0000259" key="5">
    <source>
        <dbReference type="PROSITE" id="PS51296"/>
    </source>
</evidence>
<dbReference type="Proteomes" id="UP001212997">
    <property type="component" value="Unassembled WGS sequence"/>
</dbReference>
<evidence type="ECO:0000256" key="1">
    <source>
        <dbReference type="ARBA" id="ARBA00022714"/>
    </source>
</evidence>
<dbReference type="CDD" id="cd03467">
    <property type="entry name" value="Rieske"/>
    <property type="match status" value="1"/>
</dbReference>
<comment type="caution">
    <text evidence="6">The sequence shown here is derived from an EMBL/GenBank/DDBJ whole genome shotgun (WGS) entry which is preliminary data.</text>
</comment>
<sequence>MVHIEVAPFEKLLSHFRFLVTLRSQEGKYHSLILFRLSSSADNHTTEEDTDVSDNRQLYAMEAQCPHLGADISHAEIEECDNSMILVCPWHRYDFDLRTGHSETGLKACTYDVQLKSDDAGVENVWLETPEEFADPPPPPPDMTKLRIHEIDNRSQDIVEEVVPPDNPPKTLMEWAVLILGTANPTLKVQRTKHAVNLYRTGQLKSIGHRSAKAPPPPEVPPREELYARNTVAPGRIGKRKNRPVMLHALANIEQWAYVSESIF</sequence>
<dbReference type="PANTHER" id="PTHR21496">
    <property type="entry name" value="FERREDOXIN-RELATED"/>
    <property type="match status" value="1"/>
</dbReference>
<dbReference type="InterPro" id="IPR017941">
    <property type="entry name" value="Rieske_2Fe-2S"/>
</dbReference>
<evidence type="ECO:0000256" key="2">
    <source>
        <dbReference type="ARBA" id="ARBA00022723"/>
    </source>
</evidence>
<keyword evidence="1" id="KW-0001">2Fe-2S</keyword>
<accession>A0AAD5URI5</accession>
<keyword evidence="4" id="KW-0411">Iron-sulfur</keyword>
<keyword evidence="7" id="KW-1185">Reference proteome</keyword>
<evidence type="ECO:0000313" key="6">
    <source>
        <dbReference type="EMBL" id="KAJ3475767.1"/>
    </source>
</evidence>